<evidence type="ECO:0000256" key="1">
    <source>
        <dbReference type="SAM" id="MobiDB-lite"/>
    </source>
</evidence>
<keyword evidence="4" id="KW-1185">Reference proteome</keyword>
<dbReference type="Gene3D" id="1.10.8.10">
    <property type="entry name" value="DNA helicase RuvA subunit, C-terminal domain"/>
    <property type="match status" value="1"/>
</dbReference>
<dbReference type="PROSITE" id="PS51140">
    <property type="entry name" value="CUE"/>
    <property type="match status" value="1"/>
</dbReference>
<feature type="non-terminal residue" evidence="3">
    <location>
        <position position="1"/>
    </location>
</feature>
<dbReference type="Proteomes" id="UP001140094">
    <property type="component" value="Unassembled WGS sequence"/>
</dbReference>
<organism evidence="3 4">
    <name type="scientific">Coemansia guatemalensis</name>
    <dbReference type="NCBI Taxonomy" id="2761395"/>
    <lineage>
        <taxon>Eukaryota</taxon>
        <taxon>Fungi</taxon>
        <taxon>Fungi incertae sedis</taxon>
        <taxon>Zoopagomycota</taxon>
        <taxon>Kickxellomycotina</taxon>
        <taxon>Kickxellomycetes</taxon>
        <taxon>Kickxellales</taxon>
        <taxon>Kickxellaceae</taxon>
        <taxon>Coemansia</taxon>
    </lineage>
</organism>
<dbReference type="AlphaFoldDB" id="A0A9W8HUQ1"/>
<feature type="region of interest" description="Disordered" evidence="1">
    <location>
        <begin position="169"/>
        <end position="210"/>
    </location>
</feature>
<name>A0A9W8HUQ1_9FUNG</name>
<sequence>QGGNEQTQGPGGRAQRRTHIVRQEHVEAIQAMFPDIPESAIRADLGRTGSPTITSDNILRNGGTLPLPPAARAGQRVETSGNAGTQIAAATTRGRGMTTEVEGETTGLSSGVILNAIQSPLVSRLRVTTEGDTEPLPMPPPRVWETDSDKRAAILRKRKEFMLMEARKRYLEKQSKSGSENSDSKGSASHDRNRDDVAVVGPSGGAMDGE</sequence>
<dbReference type="GO" id="GO:0043130">
    <property type="term" value="F:ubiquitin binding"/>
    <property type="evidence" value="ECO:0007669"/>
    <property type="project" value="InterPro"/>
</dbReference>
<reference evidence="3" key="1">
    <citation type="submission" date="2022-07" db="EMBL/GenBank/DDBJ databases">
        <title>Phylogenomic reconstructions and comparative analyses of Kickxellomycotina fungi.</title>
        <authorList>
            <person name="Reynolds N.K."/>
            <person name="Stajich J.E."/>
            <person name="Barry K."/>
            <person name="Grigoriev I.V."/>
            <person name="Crous P."/>
            <person name="Smith M.E."/>
        </authorList>
    </citation>
    <scope>NUCLEOTIDE SEQUENCE</scope>
    <source>
        <strain evidence="3">NRRL 1565</strain>
    </source>
</reference>
<dbReference type="CDD" id="cd14376">
    <property type="entry name" value="CUE_AUP1_AMFR_like"/>
    <property type="match status" value="1"/>
</dbReference>
<evidence type="ECO:0000313" key="4">
    <source>
        <dbReference type="Proteomes" id="UP001140094"/>
    </source>
</evidence>
<dbReference type="InterPro" id="IPR003892">
    <property type="entry name" value="CUE"/>
</dbReference>
<evidence type="ECO:0000259" key="2">
    <source>
        <dbReference type="PROSITE" id="PS51140"/>
    </source>
</evidence>
<feature type="compositionally biased region" description="Basic and acidic residues" evidence="1">
    <location>
        <begin position="188"/>
        <end position="197"/>
    </location>
</feature>
<accession>A0A9W8HUQ1</accession>
<comment type="caution">
    <text evidence="3">The sequence shown here is derived from an EMBL/GenBank/DDBJ whole genome shotgun (WGS) entry which is preliminary data.</text>
</comment>
<evidence type="ECO:0000313" key="3">
    <source>
        <dbReference type="EMBL" id="KAJ2795254.1"/>
    </source>
</evidence>
<feature type="domain" description="CUE" evidence="2">
    <location>
        <begin position="21"/>
        <end position="64"/>
    </location>
</feature>
<gene>
    <name evidence="3" type="ORF">H4R20_005943</name>
</gene>
<dbReference type="EMBL" id="JANBUO010002252">
    <property type="protein sequence ID" value="KAJ2795254.1"/>
    <property type="molecule type" value="Genomic_DNA"/>
</dbReference>
<feature type="compositionally biased region" description="Polar residues" evidence="1">
    <location>
        <begin position="176"/>
        <end position="187"/>
    </location>
</feature>
<dbReference type="OrthoDB" id="3824970at2759"/>
<protein>
    <recommendedName>
        <fullName evidence="2">CUE domain-containing protein</fullName>
    </recommendedName>
</protein>
<dbReference type="SMART" id="SM00546">
    <property type="entry name" value="CUE"/>
    <property type="match status" value="1"/>
</dbReference>
<dbReference type="Pfam" id="PF02845">
    <property type="entry name" value="CUE"/>
    <property type="match status" value="1"/>
</dbReference>
<proteinExistence type="predicted"/>